<evidence type="ECO:0000256" key="7">
    <source>
        <dbReference type="SAM" id="Phobius"/>
    </source>
</evidence>
<proteinExistence type="predicted"/>
<feature type="domain" description="Signal transduction histidine kinase subgroup 3 dimerisation and phosphoacceptor" evidence="9">
    <location>
        <begin position="180"/>
        <end position="244"/>
    </location>
</feature>
<dbReference type="InterPro" id="IPR003594">
    <property type="entry name" value="HATPase_dom"/>
</dbReference>
<evidence type="ECO:0000256" key="4">
    <source>
        <dbReference type="ARBA" id="ARBA00022777"/>
    </source>
</evidence>
<evidence type="ECO:0000313" key="12">
    <source>
        <dbReference type="Proteomes" id="UP000675284"/>
    </source>
</evidence>
<dbReference type="Gene3D" id="1.20.5.1930">
    <property type="match status" value="1"/>
</dbReference>
<feature type="transmembrane region" description="Helical" evidence="7">
    <location>
        <begin position="135"/>
        <end position="152"/>
    </location>
</feature>
<feature type="transmembrane region" description="Helical" evidence="7">
    <location>
        <begin position="41"/>
        <end position="60"/>
    </location>
</feature>
<dbReference type="InterPro" id="IPR056374">
    <property type="entry name" value="DesK/YvfT_N"/>
</dbReference>
<keyword evidence="7" id="KW-0472">Membrane</keyword>
<evidence type="ECO:0000259" key="9">
    <source>
        <dbReference type="Pfam" id="PF07730"/>
    </source>
</evidence>
<feature type="transmembrane region" description="Helical" evidence="7">
    <location>
        <begin position="108"/>
        <end position="129"/>
    </location>
</feature>
<dbReference type="GO" id="GO:0016020">
    <property type="term" value="C:membrane"/>
    <property type="evidence" value="ECO:0007669"/>
    <property type="project" value="InterPro"/>
</dbReference>
<keyword evidence="7" id="KW-0812">Transmembrane</keyword>
<reference evidence="11" key="1">
    <citation type="submission" date="2021-04" db="EMBL/GenBank/DDBJ databases">
        <title>Isolation and polyphasic classification of algal microorganism.</title>
        <authorList>
            <person name="Wang S."/>
        </authorList>
    </citation>
    <scope>NUCLEOTIDE SEQUENCE</scope>
    <source>
        <strain evidence="11">720a</strain>
    </source>
</reference>
<keyword evidence="12" id="KW-1185">Reference proteome</keyword>
<sequence>MVKQCRFSIFPFKYGLYPYIFLVYLFIPISFLWDEVGMKKLLGFFLLILFTVSYRQLYYITSHTSFSIWLGIQMVIICIQSIFYHYNFMYLSFFTVNFISWYLEKKQFHIAWGWLACTIGVPLVYHGFITHSFPFLNALPFVVVILAAPFGIRSMNKRMELESELDEANAKIKELVKREERTRIARDLHDTLGHTLSLITLKSQLVERLITKDKNRAKQEVKEIELTSRIALDQVRELVTSMKSHTIMEELIYVQDILQTANIQVHTNINIHMESLPIVEQSMLSLCLREAVTNIVKHSKASYCWIDLKDTVENTYLIVADNGIGQSREWGEGNGLKGMKERLSLINGTLTVHTTNGSVLEMQVPKVKKDVETYV</sequence>
<comment type="catalytic activity">
    <reaction evidence="1">
        <text>ATP + protein L-histidine = ADP + protein N-phospho-L-histidine.</text>
        <dbReference type="EC" id="2.7.13.3"/>
    </reaction>
</comment>
<dbReference type="Pfam" id="PF02518">
    <property type="entry name" value="HATPase_c"/>
    <property type="match status" value="1"/>
</dbReference>
<feature type="transmembrane region" description="Helical" evidence="7">
    <location>
        <begin position="66"/>
        <end position="87"/>
    </location>
</feature>
<dbReference type="AlphaFoldDB" id="A0A941DYU7"/>
<evidence type="ECO:0000256" key="1">
    <source>
        <dbReference type="ARBA" id="ARBA00000085"/>
    </source>
</evidence>
<dbReference type="CDD" id="cd16917">
    <property type="entry name" value="HATPase_UhpB-NarQ-NarX-like"/>
    <property type="match status" value="1"/>
</dbReference>
<accession>A0A941DYU7</accession>
<evidence type="ECO:0000256" key="2">
    <source>
        <dbReference type="ARBA" id="ARBA00012438"/>
    </source>
</evidence>
<dbReference type="InterPro" id="IPR036890">
    <property type="entry name" value="HATPase_C_sf"/>
</dbReference>
<gene>
    <name evidence="11" type="ORF">KCX74_11650</name>
</gene>
<dbReference type="PANTHER" id="PTHR24421">
    <property type="entry name" value="NITRATE/NITRITE SENSOR PROTEIN NARX-RELATED"/>
    <property type="match status" value="1"/>
</dbReference>
<dbReference type="GO" id="GO:0046983">
    <property type="term" value="F:protein dimerization activity"/>
    <property type="evidence" value="ECO:0007669"/>
    <property type="project" value="InterPro"/>
</dbReference>
<keyword evidence="5" id="KW-0902">Two-component regulatory system</keyword>
<keyword evidence="3" id="KW-0808">Transferase</keyword>
<evidence type="ECO:0000256" key="5">
    <source>
        <dbReference type="ARBA" id="ARBA00023012"/>
    </source>
</evidence>
<dbReference type="InterPro" id="IPR050482">
    <property type="entry name" value="Sensor_HK_TwoCompSys"/>
</dbReference>
<dbReference type="PANTHER" id="PTHR24421:SF63">
    <property type="entry name" value="SENSOR HISTIDINE KINASE DESK"/>
    <property type="match status" value="1"/>
</dbReference>
<feature type="domain" description="Histidine kinase/HSP90-like ATPase" evidence="8">
    <location>
        <begin position="282"/>
        <end position="366"/>
    </location>
</feature>
<evidence type="ECO:0000259" key="8">
    <source>
        <dbReference type="Pfam" id="PF02518"/>
    </source>
</evidence>
<dbReference type="GO" id="GO:0000155">
    <property type="term" value="F:phosphorelay sensor kinase activity"/>
    <property type="evidence" value="ECO:0007669"/>
    <property type="project" value="InterPro"/>
</dbReference>
<dbReference type="Proteomes" id="UP000675284">
    <property type="component" value="Unassembled WGS sequence"/>
</dbReference>
<evidence type="ECO:0000259" key="10">
    <source>
        <dbReference type="Pfam" id="PF23540"/>
    </source>
</evidence>
<comment type="caution">
    <text evidence="11">The sequence shown here is derived from an EMBL/GenBank/DDBJ whole genome shotgun (WGS) entry which is preliminary data.</text>
</comment>
<evidence type="ECO:0000256" key="3">
    <source>
        <dbReference type="ARBA" id="ARBA00022679"/>
    </source>
</evidence>
<keyword evidence="4 11" id="KW-0418">Kinase</keyword>
<dbReference type="EMBL" id="JAGSOT010000032">
    <property type="protein sequence ID" value="MBR7796693.1"/>
    <property type="molecule type" value="Genomic_DNA"/>
</dbReference>
<dbReference type="SUPFAM" id="SSF55874">
    <property type="entry name" value="ATPase domain of HSP90 chaperone/DNA topoisomerase II/histidine kinase"/>
    <property type="match status" value="1"/>
</dbReference>
<name>A0A941DYU7_9BACI</name>
<evidence type="ECO:0000313" key="11">
    <source>
        <dbReference type="EMBL" id="MBR7796693.1"/>
    </source>
</evidence>
<dbReference type="Gene3D" id="3.30.565.10">
    <property type="entry name" value="Histidine kinase-like ATPase, C-terminal domain"/>
    <property type="match status" value="1"/>
</dbReference>
<keyword evidence="7" id="KW-1133">Transmembrane helix</keyword>
<feature type="domain" description="DesK/YvfT N-terminal" evidence="10">
    <location>
        <begin position="7"/>
        <end position="146"/>
    </location>
</feature>
<keyword evidence="6" id="KW-0175">Coiled coil</keyword>
<protein>
    <recommendedName>
        <fullName evidence="2">histidine kinase</fullName>
        <ecNumber evidence="2">2.7.13.3</ecNumber>
    </recommendedName>
</protein>
<evidence type="ECO:0000256" key="6">
    <source>
        <dbReference type="SAM" id="Coils"/>
    </source>
</evidence>
<dbReference type="Pfam" id="PF23540">
    <property type="entry name" value="DesK_N"/>
    <property type="match status" value="1"/>
</dbReference>
<organism evidence="11 12">
    <name type="scientific">Virgibacillus salarius</name>
    <dbReference type="NCBI Taxonomy" id="447199"/>
    <lineage>
        <taxon>Bacteria</taxon>
        <taxon>Bacillati</taxon>
        <taxon>Bacillota</taxon>
        <taxon>Bacilli</taxon>
        <taxon>Bacillales</taxon>
        <taxon>Bacillaceae</taxon>
        <taxon>Virgibacillus</taxon>
    </lineage>
</organism>
<dbReference type="EC" id="2.7.13.3" evidence="2"/>
<dbReference type="Pfam" id="PF07730">
    <property type="entry name" value="HisKA_3"/>
    <property type="match status" value="1"/>
</dbReference>
<feature type="transmembrane region" description="Helical" evidence="7">
    <location>
        <begin position="16"/>
        <end position="34"/>
    </location>
</feature>
<dbReference type="InterPro" id="IPR011712">
    <property type="entry name" value="Sig_transdc_His_kin_sub3_dim/P"/>
</dbReference>
<feature type="coiled-coil region" evidence="6">
    <location>
        <begin position="158"/>
        <end position="185"/>
    </location>
</feature>